<sequence>MTEALPRILVVDDSRMVRSSIIKHIRGRFEVREEGDGEAAWEALLVDPAVQLVLTDIGMPRLDGYGLLERIRSARVARISSLPVLIISGEEDDSARERAAALGANGFITKGSGSAELLSALESLLRLAQTERELEASRAALARQSAIDPVSGLVNESYLKWRAEQDLAYARRHGANLSVLVVEIDRFRELVERHGAQVAGLVGRKLSEILASRVRSEDSVAQLSPAQFVLLAHGSELAASCAFALRLQQALEKLVLSYRGERIGITVTIGVANSAVDGLASVSELIGVAVGRAENGRAAGGNRVFADRGEVSEVSLASARRELTSIDAVLRQLQRGDTEAVAARLPAVIAALAPLLDLIESRLGCDIPLSRLK</sequence>
<evidence type="ECO:0000256" key="1">
    <source>
        <dbReference type="ARBA" id="ARBA00022553"/>
    </source>
</evidence>
<dbReference type="InterPro" id="IPR011006">
    <property type="entry name" value="CheY-like_superfamily"/>
</dbReference>
<dbReference type="GO" id="GO:0000160">
    <property type="term" value="P:phosphorelay signal transduction system"/>
    <property type="evidence" value="ECO:0007669"/>
    <property type="project" value="InterPro"/>
</dbReference>
<dbReference type="EMBL" id="JAAYYV010000145">
    <property type="protein sequence ID" value="NLF53865.1"/>
    <property type="molecule type" value="Genomic_DNA"/>
</dbReference>
<evidence type="ECO:0000313" key="6">
    <source>
        <dbReference type="Proteomes" id="UP000536534"/>
    </source>
</evidence>
<dbReference type="PANTHER" id="PTHR44591:SF3">
    <property type="entry name" value="RESPONSE REGULATORY DOMAIN-CONTAINING PROTEIN"/>
    <property type="match status" value="1"/>
</dbReference>
<gene>
    <name evidence="5" type="ORF">GX576_05615</name>
</gene>
<dbReference type="PROSITE" id="PS50887">
    <property type="entry name" value="GGDEF"/>
    <property type="match status" value="1"/>
</dbReference>
<dbReference type="InterPro" id="IPR029787">
    <property type="entry name" value="Nucleotide_cyclase"/>
</dbReference>
<dbReference type="Pfam" id="PF00072">
    <property type="entry name" value="Response_reg"/>
    <property type="match status" value="1"/>
</dbReference>
<keyword evidence="1 2" id="KW-0597">Phosphoprotein</keyword>
<dbReference type="InterPro" id="IPR000160">
    <property type="entry name" value="GGDEF_dom"/>
</dbReference>
<dbReference type="AlphaFoldDB" id="A0A7X7LV15"/>
<proteinExistence type="predicted"/>
<evidence type="ECO:0000313" key="5">
    <source>
        <dbReference type="EMBL" id="NLF53865.1"/>
    </source>
</evidence>
<dbReference type="CDD" id="cd01949">
    <property type="entry name" value="GGDEF"/>
    <property type="match status" value="1"/>
</dbReference>
<dbReference type="Gene3D" id="3.30.70.270">
    <property type="match status" value="1"/>
</dbReference>
<organism evidence="5 6">
    <name type="scientific">Thauera phenolivorans</name>
    <dbReference type="NCBI Taxonomy" id="1792543"/>
    <lineage>
        <taxon>Bacteria</taxon>
        <taxon>Pseudomonadati</taxon>
        <taxon>Pseudomonadota</taxon>
        <taxon>Betaproteobacteria</taxon>
        <taxon>Rhodocyclales</taxon>
        <taxon>Zoogloeaceae</taxon>
        <taxon>Thauera</taxon>
    </lineage>
</organism>
<dbReference type="CDD" id="cd00156">
    <property type="entry name" value="REC"/>
    <property type="match status" value="1"/>
</dbReference>
<dbReference type="PANTHER" id="PTHR44591">
    <property type="entry name" value="STRESS RESPONSE REGULATOR PROTEIN 1"/>
    <property type="match status" value="1"/>
</dbReference>
<evidence type="ECO:0000256" key="2">
    <source>
        <dbReference type="PROSITE-ProRule" id="PRU00169"/>
    </source>
</evidence>
<dbReference type="PROSITE" id="PS50110">
    <property type="entry name" value="RESPONSE_REGULATORY"/>
    <property type="match status" value="1"/>
</dbReference>
<evidence type="ECO:0000259" key="3">
    <source>
        <dbReference type="PROSITE" id="PS50110"/>
    </source>
</evidence>
<dbReference type="Proteomes" id="UP000536534">
    <property type="component" value="Unassembled WGS sequence"/>
</dbReference>
<feature type="modified residue" description="4-aspartylphosphate" evidence="2">
    <location>
        <position position="56"/>
    </location>
</feature>
<accession>A0A7X7LV15</accession>
<name>A0A7X7LV15_9RHOO</name>
<feature type="domain" description="GGDEF" evidence="4">
    <location>
        <begin position="175"/>
        <end position="309"/>
    </location>
</feature>
<reference evidence="5 6" key="1">
    <citation type="journal article" date="2020" name="Biotechnol. Biofuels">
        <title>New insights from the biogas microbiome by comprehensive genome-resolved metagenomics of nearly 1600 species originating from multiple anaerobic digesters.</title>
        <authorList>
            <person name="Campanaro S."/>
            <person name="Treu L."/>
            <person name="Rodriguez-R L.M."/>
            <person name="Kovalovszki A."/>
            <person name="Ziels R.M."/>
            <person name="Maus I."/>
            <person name="Zhu X."/>
            <person name="Kougias P.G."/>
            <person name="Basile A."/>
            <person name="Luo G."/>
            <person name="Schluter A."/>
            <person name="Konstantinidis K.T."/>
            <person name="Angelidaki I."/>
        </authorList>
    </citation>
    <scope>NUCLEOTIDE SEQUENCE [LARGE SCALE GENOMIC DNA]</scope>
    <source>
        <strain evidence="5">AS06rmzACSIP_256</strain>
    </source>
</reference>
<dbReference type="InterPro" id="IPR050595">
    <property type="entry name" value="Bact_response_regulator"/>
</dbReference>
<dbReference type="InterPro" id="IPR001789">
    <property type="entry name" value="Sig_transdc_resp-reg_receiver"/>
</dbReference>
<dbReference type="NCBIfam" id="TIGR00254">
    <property type="entry name" value="GGDEF"/>
    <property type="match status" value="1"/>
</dbReference>
<dbReference type="SMART" id="SM00448">
    <property type="entry name" value="REC"/>
    <property type="match status" value="1"/>
</dbReference>
<dbReference type="Gene3D" id="3.40.50.2300">
    <property type="match status" value="1"/>
</dbReference>
<evidence type="ECO:0000259" key="4">
    <source>
        <dbReference type="PROSITE" id="PS50887"/>
    </source>
</evidence>
<dbReference type="SUPFAM" id="SSF52172">
    <property type="entry name" value="CheY-like"/>
    <property type="match status" value="1"/>
</dbReference>
<feature type="non-terminal residue" evidence="5">
    <location>
        <position position="373"/>
    </location>
</feature>
<dbReference type="Pfam" id="PF00990">
    <property type="entry name" value="GGDEF"/>
    <property type="match status" value="1"/>
</dbReference>
<feature type="domain" description="Response regulatory" evidence="3">
    <location>
        <begin position="7"/>
        <end position="125"/>
    </location>
</feature>
<dbReference type="SMART" id="SM00267">
    <property type="entry name" value="GGDEF"/>
    <property type="match status" value="1"/>
</dbReference>
<comment type="caution">
    <text evidence="5">The sequence shown here is derived from an EMBL/GenBank/DDBJ whole genome shotgun (WGS) entry which is preliminary data.</text>
</comment>
<dbReference type="InterPro" id="IPR043128">
    <property type="entry name" value="Rev_trsase/Diguanyl_cyclase"/>
</dbReference>
<protein>
    <submittedName>
        <fullName evidence="5">Diguanylate cyclase</fullName>
    </submittedName>
</protein>
<dbReference type="SUPFAM" id="SSF55073">
    <property type="entry name" value="Nucleotide cyclase"/>
    <property type="match status" value="1"/>
</dbReference>